<keyword evidence="3" id="KW-0175">Coiled coil</keyword>
<gene>
    <name evidence="7" type="ORF">KUF71_007468</name>
</gene>
<protein>
    <submittedName>
        <fullName evidence="7">Fidgetin-like protein 1</fullName>
    </submittedName>
</protein>
<dbReference type="PROSITE" id="PS00674">
    <property type="entry name" value="AAA"/>
    <property type="match status" value="1"/>
</dbReference>
<reference evidence="7" key="2">
    <citation type="journal article" date="2023" name="BMC Genomics">
        <title>Pest status, molecular evolution, and epigenetic factors derived from the genome assembly of Frankliniella fusca, a thysanopteran phytovirus vector.</title>
        <authorList>
            <person name="Catto M.A."/>
            <person name="Labadie P.E."/>
            <person name="Jacobson A.L."/>
            <person name="Kennedy G.G."/>
            <person name="Srinivasan R."/>
            <person name="Hunt B.G."/>
        </authorList>
    </citation>
    <scope>NUCLEOTIDE SEQUENCE</scope>
    <source>
        <strain evidence="7">PL_HMW_Pooled</strain>
    </source>
</reference>
<dbReference type="GO" id="GO:0016887">
    <property type="term" value="F:ATP hydrolysis activity"/>
    <property type="evidence" value="ECO:0007669"/>
    <property type="project" value="InterPro"/>
</dbReference>
<keyword evidence="2 4" id="KW-0067">ATP-binding</keyword>
<dbReference type="InterPro" id="IPR003593">
    <property type="entry name" value="AAA+_ATPase"/>
</dbReference>
<organism evidence="7 8">
    <name type="scientific">Frankliniella fusca</name>
    <dbReference type="NCBI Taxonomy" id="407009"/>
    <lineage>
        <taxon>Eukaryota</taxon>
        <taxon>Metazoa</taxon>
        <taxon>Ecdysozoa</taxon>
        <taxon>Arthropoda</taxon>
        <taxon>Hexapoda</taxon>
        <taxon>Insecta</taxon>
        <taxon>Pterygota</taxon>
        <taxon>Neoptera</taxon>
        <taxon>Paraneoptera</taxon>
        <taxon>Thysanoptera</taxon>
        <taxon>Terebrantia</taxon>
        <taxon>Thripoidea</taxon>
        <taxon>Thripidae</taxon>
        <taxon>Frankliniella</taxon>
    </lineage>
</organism>
<dbReference type="FunFam" id="3.40.50.300:FF:001025">
    <property type="entry name" value="ATPase family, AAA domain-containing 2B"/>
    <property type="match status" value="1"/>
</dbReference>
<dbReference type="Pfam" id="PF00004">
    <property type="entry name" value="AAA"/>
    <property type="match status" value="1"/>
</dbReference>
<evidence type="ECO:0000256" key="3">
    <source>
        <dbReference type="ARBA" id="ARBA00023054"/>
    </source>
</evidence>
<dbReference type="SMART" id="SM00382">
    <property type="entry name" value="AAA"/>
    <property type="match status" value="1"/>
</dbReference>
<dbReference type="AlphaFoldDB" id="A0AAE1LTN1"/>
<accession>A0AAE1LTN1</accession>
<dbReference type="PANTHER" id="PTHR23074:SF83">
    <property type="entry name" value="VACUOLAR PROTEIN SORTING-ASSOCIATED PROTEIN 4A"/>
    <property type="match status" value="1"/>
</dbReference>
<comment type="similarity">
    <text evidence="4">Belongs to the AAA ATPase family.</text>
</comment>
<dbReference type="InterPro" id="IPR050304">
    <property type="entry name" value="MT-severing_AAA_ATPase"/>
</dbReference>
<evidence type="ECO:0000259" key="6">
    <source>
        <dbReference type="SMART" id="SM00382"/>
    </source>
</evidence>
<proteinExistence type="inferred from homology"/>
<comment type="caution">
    <text evidence="7">The sequence shown here is derived from an EMBL/GenBank/DDBJ whole genome shotgun (WGS) entry which is preliminary data.</text>
</comment>
<dbReference type="InterPro" id="IPR027417">
    <property type="entry name" value="P-loop_NTPase"/>
</dbReference>
<dbReference type="SUPFAM" id="SSF52540">
    <property type="entry name" value="P-loop containing nucleoside triphosphate hydrolases"/>
    <property type="match status" value="1"/>
</dbReference>
<keyword evidence="1 4" id="KW-0547">Nucleotide-binding</keyword>
<evidence type="ECO:0000313" key="7">
    <source>
        <dbReference type="EMBL" id="KAK3931653.1"/>
    </source>
</evidence>
<evidence type="ECO:0000313" key="8">
    <source>
        <dbReference type="Proteomes" id="UP001219518"/>
    </source>
</evidence>
<dbReference type="Gene3D" id="1.10.8.60">
    <property type="match status" value="1"/>
</dbReference>
<evidence type="ECO:0000256" key="2">
    <source>
        <dbReference type="ARBA" id="ARBA00022840"/>
    </source>
</evidence>
<dbReference type="Proteomes" id="UP001219518">
    <property type="component" value="Unassembled WGS sequence"/>
</dbReference>
<evidence type="ECO:0000256" key="4">
    <source>
        <dbReference type="RuleBase" id="RU003651"/>
    </source>
</evidence>
<dbReference type="InterPro" id="IPR003959">
    <property type="entry name" value="ATPase_AAA_core"/>
</dbReference>
<keyword evidence="8" id="KW-1185">Reference proteome</keyword>
<sequence length="453" mass="50052">MIMPNICPNPQEEPTLKRSEKVAESGAVKASSQPVQKRSQTHAEETFTLSSESEDEDFISNGKRKKSSIAVEEKPISADDDVSTFLKSIDSGKPSYSKKVHVDEEKDPALKTSKKGSKSISKKCTGPGRPSGSQNKTVSKAALRKELENPPDNDDIDDENTDPPSTATIKYKKMAENLKDCIITNANTSWEDIYGLDVAKKQLKDIMILPSLRPDLFKPGSLREPSNTILLFGPPGTGKTLLGKCCATTANATFFDIKASDLTSKWIGDGEKYVTTLFQLGEQYKPCILFFDEIDCLLTKRTAHEHEASRKIKTEFLSCLDGIKGRSRNVYVMGTTNRPFDLDHAVLRRFTTQIHVPLPNCDERKKLFKELFFNGKITVDLNDDELQTLAYSSAGYSPADISVVCKAAANMPITSLSLEEALAIDEDDVQPVTYKDVEVALKARKPTSALLKL</sequence>
<feature type="compositionally biased region" description="Basic residues" evidence="5">
    <location>
        <begin position="112"/>
        <end position="121"/>
    </location>
</feature>
<dbReference type="GO" id="GO:0005524">
    <property type="term" value="F:ATP binding"/>
    <property type="evidence" value="ECO:0007669"/>
    <property type="project" value="UniProtKB-KW"/>
</dbReference>
<feature type="domain" description="AAA+ ATPase" evidence="6">
    <location>
        <begin position="225"/>
        <end position="360"/>
    </location>
</feature>
<feature type="region of interest" description="Disordered" evidence="5">
    <location>
        <begin position="147"/>
        <end position="166"/>
    </location>
</feature>
<feature type="compositionally biased region" description="Basic and acidic residues" evidence="5">
    <location>
        <begin position="100"/>
        <end position="109"/>
    </location>
</feature>
<dbReference type="Gene3D" id="3.40.50.300">
    <property type="entry name" value="P-loop containing nucleotide triphosphate hydrolases"/>
    <property type="match status" value="1"/>
</dbReference>
<evidence type="ECO:0000256" key="5">
    <source>
        <dbReference type="SAM" id="MobiDB-lite"/>
    </source>
</evidence>
<feature type="compositionally biased region" description="Basic and acidic residues" evidence="5">
    <location>
        <begin position="14"/>
        <end position="23"/>
    </location>
</feature>
<dbReference type="InterPro" id="IPR003960">
    <property type="entry name" value="ATPase_AAA_CS"/>
</dbReference>
<dbReference type="PANTHER" id="PTHR23074">
    <property type="entry name" value="AAA DOMAIN-CONTAINING"/>
    <property type="match status" value="1"/>
</dbReference>
<name>A0AAE1LTN1_9NEOP</name>
<feature type="compositionally biased region" description="Acidic residues" evidence="5">
    <location>
        <begin position="149"/>
        <end position="161"/>
    </location>
</feature>
<evidence type="ECO:0000256" key="1">
    <source>
        <dbReference type="ARBA" id="ARBA00022741"/>
    </source>
</evidence>
<dbReference type="EMBL" id="JAHWGI010001427">
    <property type="protein sequence ID" value="KAK3931653.1"/>
    <property type="molecule type" value="Genomic_DNA"/>
</dbReference>
<feature type="region of interest" description="Disordered" evidence="5">
    <location>
        <begin position="1"/>
        <end position="138"/>
    </location>
</feature>
<reference evidence="7" key="1">
    <citation type="submission" date="2021-07" db="EMBL/GenBank/DDBJ databases">
        <authorList>
            <person name="Catto M.A."/>
            <person name="Jacobson A."/>
            <person name="Kennedy G."/>
            <person name="Labadie P."/>
            <person name="Hunt B.G."/>
            <person name="Srinivasan R."/>
        </authorList>
    </citation>
    <scope>NUCLEOTIDE SEQUENCE</scope>
    <source>
        <strain evidence="7">PL_HMW_Pooled</strain>
        <tissue evidence="7">Head</tissue>
    </source>
</reference>